<dbReference type="EMBL" id="CP151508">
    <property type="protein sequence ID" value="WZN63956.1"/>
    <property type="molecule type" value="Genomic_DNA"/>
</dbReference>
<accession>A0AAX4PD33</accession>
<keyword evidence="3" id="KW-1185">Reference proteome</keyword>
<sequence length="209" mass="22801">MTVERESNKGEQRRCLGTLLAHYVKHSRTKDGKERVIAKGPRCYGVSWNTSAQGRQRTKNAVTLDAVERELGKPGPGAALKLDWACAGMSSYNTRASASASSGGKVELPQCGGIEVIFSNELEFVSKEESTSRSGKQQPQRQRRPRPGEGGREVAAGGKQPQYVDVNDQLKEVRNFCGNFVIVSGKIVNKMGENIGLVAEVFKALFKKT</sequence>
<gene>
    <name evidence="2" type="ORF">HKI87_08g55090</name>
</gene>
<evidence type="ECO:0000313" key="3">
    <source>
        <dbReference type="Proteomes" id="UP001472866"/>
    </source>
</evidence>
<name>A0AAX4PD33_9CHLO</name>
<feature type="region of interest" description="Disordered" evidence="1">
    <location>
        <begin position="128"/>
        <end position="161"/>
    </location>
</feature>
<dbReference type="AlphaFoldDB" id="A0AAX4PD33"/>
<proteinExistence type="predicted"/>
<dbReference type="Proteomes" id="UP001472866">
    <property type="component" value="Chromosome 08"/>
</dbReference>
<reference evidence="2 3" key="1">
    <citation type="submission" date="2024-03" db="EMBL/GenBank/DDBJ databases">
        <title>Complete genome sequence of the green alga Chloropicon roscoffensis RCC1871.</title>
        <authorList>
            <person name="Lemieux C."/>
            <person name="Pombert J.-F."/>
            <person name="Otis C."/>
            <person name="Turmel M."/>
        </authorList>
    </citation>
    <scope>NUCLEOTIDE SEQUENCE [LARGE SCALE GENOMIC DNA]</scope>
    <source>
        <strain evidence="2 3">RCC1871</strain>
    </source>
</reference>
<evidence type="ECO:0000313" key="2">
    <source>
        <dbReference type="EMBL" id="WZN63956.1"/>
    </source>
</evidence>
<evidence type="ECO:0000256" key="1">
    <source>
        <dbReference type="SAM" id="MobiDB-lite"/>
    </source>
</evidence>
<organism evidence="2 3">
    <name type="scientific">Chloropicon roscoffensis</name>
    <dbReference type="NCBI Taxonomy" id="1461544"/>
    <lineage>
        <taxon>Eukaryota</taxon>
        <taxon>Viridiplantae</taxon>
        <taxon>Chlorophyta</taxon>
        <taxon>Chloropicophyceae</taxon>
        <taxon>Chloropicales</taxon>
        <taxon>Chloropicaceae</taxon>
        <taxon>Chloropicon</taxon>
    </lineage>
</organism>
<protein>
    <submittedName>
        <fullName evidence="2">Uncharacterized protein</fullName>
    </submittedName>
</protein>